<evidence type="ECO:0000256" key="4">
    <source>
        <dbReference type="PROSITE-ProRule" id="PRU00335"/>
    </source>
</evidence>
<dbReference type="PANTHER" id="PTHR30055:SF234">
    <property type="entry name" value="HTH-TYPE TRANSCRIPTIONAL REGULATOR BETI"/>
    <property type="match status" value="1"/>
</dbReference>
<evidence type="ECO:0000256" key="1">
    <source>
        <dbReference type="ARBA" id="ARBA00023015"/>
    </source>
</evidence>
<dbReference type="EMBL" id="CP053021">
    <property type="protein sequence ID" value="QJR02820.1"/>
    <property type="molecule type" value="Genomic_DNA"/>
</dbReference>
<dbReference type="InterPro" id="IPR001647">
    <property type="entry name" value="HTH_TetR"/>
</dbReference>
<dbReference type="InterPro" id="IPR015292">
    <property type="entry name" value="Tscrpt_reg_YbiH_C"/>
</dbReference>
<sequence>MEADSKEVARIAFAAFAASGYEGASLREIASAANVDPALVSRRYGSKLGLWKSTVDELARRMAAVHTPIAELCEDGSSYPARLSIALRKFVAFSTEVPELGRFFADEVAKPGERRDYILEHIWRPHFDTVQPLMREACDTGLVEVDDPDFLVFLLIGMVAMPLMMNSVIKDELGIDDTQLAERLSRSVERLFLGG</sequence>
<dbReference type="PROSITE" id="PS50977">
    <property type="entry name" value="HTH_TETR_2"/>
    <property type="match status" value="1"/>
</dbReference>
<keyword evidence="2 4" id="KW-0238">DNA-binding</keyword>
<dbReference type="InterPro" id="IPR036271">
    <property type="entry name" value="Tet_transcr_reg_TetR-rel_C_sf"/>
</dbReference>
<reference evidence="6 7" key="1">
    <citation type="submission" date="2020-04" db="EMBL/GenBank/DDBJ databases">
        <title>The Whole Genome Analysis of High salt-tolerant Sphingobium yanoikuyae YC-XJ2 with Aryl organophosphorus flame retardants (aryl-OPFRs)-degrading capacity and characteristics of Related phosphotriesterase.</title>
        <authorList>
            <person name="Li X."/>
        </authorList>
    </citation>
    <scope>NUCLEOTIDE SEQUENCE [LARGE SCALE GENOMIC DNA]</scope>
    <source>
        <strain evidence="6 7">YC-XJ2</strain>
    </source>
</reference>
<dbReference type="GO" id="GO:0003700">
    <property type="term" value="F:DNA-binding transcription factor activity"/>
    <property type="evidence" value="ECO:0007669"/>
    <property type="project" value="TreeGrafter"/>
</dbReference>
<dbReference type="GO" id="GO:0000976">
    <property type="term" value="F:transcription cis-regulatory region binding"/>
    <property type="evidence" value="ECO:0007669"/>
    <property type="project" value="TreeGrafter"/>
</dbReference>
<feature type="domain" description="HTH tetR-type" evidence="5">
    <location>
        <begin position="2"/>
        <end position="62"/>
    </location>
</feature>
<evidence type="ECO:0000259" key="5">
    <source>
        <dbReference type="PROSITE" id="PS50977"/>
    </source>
</evidence>
<dbReference type="InterPro" id="IPR050109">
    <property type="entry name" value="HTH-type_TetR-like_transc_reg"/>
</dbReference>
<dbReference type="Pfam" id="PF00440">
    <property type="entry name" value="TetR_N"/>
    <property type="match status" value="1"/>
</dbReference>
<dbReference type="RefSeq" id="WP_021225640.1">
    <property type="nucleotide sequence ID" value="NZ_CP053021.1"/>
</dbReference>
<evidence type="ECO:0000256" key="3">
    <source>
        <dbReference type="ARBA" id="ARBA00023163"/>
    </source>
</evidence>
<dbReference type="InterPro" id="IPR009057">
    <property type="entry name" value="Homeodomain-like_sf"/>
</dbReference>
<dbReference type="Gene3D" id="1.10.357.10">
    <property type="entry name" value="Tetracycline Repressor, domain 2"/>
    <property type="match status" value="1"/>
</dbReference>
<dbReference type="SUPFAM" id="SSF46689">
    <property type="entry name" value="Homeodomain-like"/>
    <property type="match status" value="1"/>
</dbReference>
<dbReference type="AlphaFoldDB" id="A0A6M4G793"/>
<proteinExistence type="predicted"/>
<keyword evidence="1" id="KW-0805">Transcription regulation</keyword>
<accession>A0A6M4G793</accession>
<evidence type="ECO:0000313" key="7">
    <source>
        <dbReference type="Proteomes" id="UP000502611"/>
    </source>
</evidence>
<feature type="DNA-binding region" description="H-T-H motif" evidence="4">
    <location>
        <begin position="25"/>
        <end position="44"/>
    </location>
</feature>
<dbReference type="PANTHER" id="PTHR30055">
    <property type="entry name" value="HTH-TYPE TRANSCRIPTIONAL REGULATOR RUTR"/>
    <property type="match status" value="1"/>
</dbReference>
<dbReference type="Proteomes" id="UP000502611">
    <property type="component" value="Chromosome"/>
</dbReference>
<dbReference type="Pfam" id="PF09209">
    <property type="entry name" value="CecR_C"/>
    <property type="match status" value="1"/>
</dbReference>
<keyword evidence="3" id="KW-0804">Transcription</keyword>
<dbReference type="SUPFAM" id="SSF48498">
    <property type="entry name" value="Tetracyclin repressor-like, C-terminal domain"/>
    <property type="match status" value="1"/>
</dbReference>
<evidence type="ECO:0000256" key="2">
    <source>
        <dbReference type="ARBA" id="ARBA00023125"/>
    </source>
</evidence>
<name>A0A6M4G793_SPHYA</name>
<evidence type="ECO:0000313" key="6">
    <source>
        <dbReference type="EMBL" id="QJR02820.1"/>
    </source>
</evidence>
<gene>
    <name evidence="6" type="ORF">HH800_11890</name>
</gene>
<protein>
    <submittedName>
        <fullName evidence="6">TetR/AcrR family transcriptional regulator</fullName>
    </submittedName>
</protein>
<organism evidence="6 7">
    <name type="scientific">Sphingobium yanoikuyae</name>
    <name type="common">Sphingomonas yanoikuyae</name>
    <dbReference type="NCBI Taxonomy" id="13690"/>
    <lineage>
        <taxon>Bacteria</taxon>
        <taxon>Pseudomonadati</taxon>
        <taxon>Pseudomonadota</taxon>
        <taxon>Alphaproteobacteria</taxon>
        <taxon>Sphingomonadales</taxon>
        <taxon>Sphingomonadaceae</taxon>
        <taxon>Sphingobium</taxon>
    </lineage>
</organism>